<dbReference type="PANTHER" id="PTHR43415">
    <property type="entry name" value="SPERMIDINE N(1)-ACETYLTRANSFERASE"/>
    <property type="match status" value="1"/>
</dbReference>
<dbReference type="PROSITE" id="PS51186">
    <property type="entry name" value="GNAT"/>
    <property type="match status" value="1"/>
</dbReference>
<evidence type="ECO:0000259" key="1">
    <source>
        <dbReference type="PROSITE" id="PS51186"/>
    </source>
</evidence>
<dbReference type="Pfam" id="PF00583">
    <property type="entry name" value="Acetyltransf_1"/>
    <property type="match status" value="1"/>
</dbReference>
<feature type="domain" description="N-acetyltransferase" evidence="1">
    <location>
        <begin position="1"/>
        <end position="167"/>
    </location>
</feature>
<reference evidence="2 3" key="1">
    <citation type="submission" date="2016-10" db="EMBL/GenBank/DDBJ databases">
        <authorList>
            <person name="de Groot N.N."/>
        </authorList>
    </citation>
    <scope>NUCLEOTIDE SEQUENCE [LARGE SCALE GENOMIC DNA]</scope>
    <source>
        <strain evidence="2 3">CGMCC 1.3442</strain>
    </source>
</reference>
<dbReference type="Proteomes" id="UP000199334">
    <property type="component" value="Unassembled WGS sequence"/>
</dbReference>
<keyword evidence="3" id="KW-1185">Reference proteome</keyword>
<dbReference type="STRING" id="237069.SAMN05216498_1537"/>
<dbReference type="EMBL" id="FNIG01000003">
    <property type="protein sequence ID" value="SDN16419.1"/>
    <property type="molecule type" value="Genomic_DNA"/>
</dbReference>
<accession>A0A1G9Z4Z7</accession>
<name>A0A1G9Z4Z7_9BACI</name>
<gene>
    <name evidence="2" type="ORF">SAMN05216498_1537</name>
</gene>
<dbReference type="RefSeq" id="WP_093856029.1">
    <property type="nucleotide sequence ID" value="NZ_BJVZ01000011.1"/>
</dbReference>
<dbReference type="GO" id="GO:0016747">
    <property type="term" value="F:acyltransferase activity, transferring groups other than amino-acyl groups"/>
    <property type="evidence" value="ECO:0007669"/>
    <property type="project" value="InterPro"/>
</dbReference>
<dbReference type="PANTHER" id="PTHR43415:SF3">
    <property type="entry name" value="GNAT-FAMILY ACETYLTRANSFERASE"/>
    <property type="match status" value="1"/>
</dbReference>
<sequence>MNIREIKTSDAENFIDLSVQVEASSSYMLWETGERKIQLEDQRKMIKNLGDSNNSTILVAENNNNEIVGYLMAIGGNSNRNKHSVYIVIGILKEYRGQGVGFKLFEYLEEWAKKHFVHRLELTVVTRNEPGIALYNRVGFETEGIKRDSLLIDGEYVDEYYMSKLIKV</sequence>
<evidence type="ECO:0000313" key="3">
    <source>
        <dbReference type="Proteomes" id="UP000199334"/>
    </source>
</evidence>
<evidence type="ECO:0000313" key="2">
    <source>
        <dbReference type="EMBL" id="SDN16419.1"/>
    </source>
</evidence>
<dbReference type="CDD" id="cd04301">
    <property type="entry name" value="NAT_SF"/>
    <property type="match status" value="1"/>
</dbReference>
<dbReference type="AlphaFoldDB" id="A0A1G9Z4Z7"/>
<dbReference type="InterPro" id="IPR016181">
    <property type="entry name" value="Acyl_CoA_acyltransferase"/>
</dbReference>
<organism evidence="2 3">
    <name type="scientific">Tenuibacillus multivorans</name>
    <dbReference type="NCBI Taxonomy" id="237069"/>
    <lineage>
        <taxon>Bacteria</taxon>
        <taxon>Bacillati</taxon>
        <taxon>Bacillota</taxon>
        <taxon>Bacilli</taxon>
        <taxon>Bacillales</taxon>
        <taxon>Bacillaceae</taxon>
        <taxon>Tenuibacillus</taxon>
    </lineage>
</organism>
<dbReference type="SUPFAM" id="SSF55729">
    <property type="entry name" value="Acyl-CoA N-acyltransferases (Nat)"/>
    <property type="match status" value="1"/>
</dbReference>
<proteinExistence type="predicted"/>
<dbReference type="InterPro" id="IPR000182">
    <property type="entry name" value="GNAT_dom"/>
</dbReference>
<dbReference type="Gene3D" id="3.40.630.30">
    <property type="match status" value="1"/>
</dbReference>
<dbReference type="OrthoDB" id="948250at2"/>
<protein>
    <submittedName>
        <fullName evidence="2">Protein N-acetyltransferase, RimJ/RimL family</fullName>
    </submittedName>
</protein>
<keyword evidence="2" id="KW-0808">Transferase</keyword>